<dbReference type="PROSITE" id="PS50297">
    <property type="entry name" value="ANK_REP_REGION"/>
    <property type="match status" value="2"/>
</dbReference>
<evidence type="ECO:0000313" key="5">
    <source>
        <dbReference type="Proteomes" id="UP001275084"/>
    </source>
</evidence>
<dbReference type="Pfam" id="PF12796">
    <property type="entry name" value="Ank_2"/>
    <property type="match status" value="1"/>
</dbReference>
<feature type="repeat" description="ANK" evidence="2">
    <location>
        <begin position="763"/>
        <end position="795"/>
    </location>
</feature>
<evidence type="ECO:0000256" key="2">
    <source>
        <dbReference type="PROSITE-ProRule" id="PRU00023"/>
    </source>
</evidence>
<dbReference type="EMBL" id="JAUIQD010000006">
    <property type="protein sequence ID" value="KAK3347299.1"/>
    <property type="molecule type" value="Genomic_DNA"/>
</dbReference>
<feature type="domain" description="Nephrocystin 3-like N-terminal" evidence="3">
    <location>
        <begin position="278"/>
        <end position="457"/>
    </location>
</feature>
<dbReference type="Proteomes" id="UP001275084">
    <property type="component" value="Unassembled WGS sequence"/>
</dbReference>
<accession>A0AAJ0MBV8</accession>
<keyword evidence="2" id="KW-0040">ANK repeat</keyword>
<keyword evidence="1" id="KW-0677">Repeat</keyword>
<gene>
    <name evidence="4" type="ORF">B0T25DRAFT_485648</name>
</gene>
<dbReference type="PANTHER" id="PTHR10039">
    <property type="entry name" value="AMELOGENIN"/>
    <property type="match status" value="1"/>
</dbReference>
<dbReference type="SUPFAM" id="SSF52540">
    <property type="entry name" value="P-loop containing nucleoside triphosphate hydrolases"/>
    <property type="match status" value="1"/>
</dbReference>
<sequence length="840" mass="93917">MWLRDALPYHITQEGDQKSCARVMIYGYESSLPQSQSTQNLEDLATSFHNSILDLVSAANPKPIIFIAHSLGGLILKQVLISLSTSSADDSQKLLRAVYGIVFFGVPHDGMDISSLIPMVGDGPNRSLLESIGDTSSPILSIQRRNFNKALGSEGESEIVCFYETLKSPTATQGANGKWEMGGPPAVLVTKASATHCRPWEDDSGHICALNRTHSDMVKFAPQDEEYDKALAQIRRIVQRALAIRLPNLSKSSQDCLQSLNFKEMDTRLNDIDHALDGTCQWLLEHEIYKAWAACSRGLLWIKGKPGSGKSTLLKHARKYVTETPKVGDRALVLSFYFHGRGAEIQKTPLGLFRSLLHQILRQVPDVLSKLVDTFDKRLKEKGNSPDKWEWHPNELWDFFESSLPGILQTRPVWLFVDALDESGDENARDLFRRFKSILLKDLPSTCLPFRICLACRHYPVLDQDCQFVINPESSNQEDISTYVRTGFSTCDKLGQSAIPDLVTGRANGVFMWARLVVDEALKLHSQGKGLSTIEEKIKTLPPELSNLYSGLVKDMDEIPASLKLIQCICFATRPLSLDELRWAMIVDAKCPYKSFRQCQNAEDYDCDMENRLKTLSRGLAEAVPSADSRVVQFVHQSAKDFFIDQGLAILSDSLKSAEPRVTEMDVTASAHYQLSRTCLRYLAMDEIGQSTTGDWGTLASEFPLIGYATTSWIEHAQANEAGGVPQHDLIHYFDWPSESLIKLWIRICRIKLPRWANNYPSEGMTLIHVVSWHGLLGPLRLLVDQGAKVDTKDKDGRTPLSWAARGGHEAIMRLLLDQGAEVDVKDENSKTPLSWAARG</sequence>
<dbReference type="Gene3D" id="3.40.50.1820">
    <property type="entry name" value="alpha/beta hydrolase"/>
    <property type="match status" value="1"/>
</dbReference>
<evidence type="ECO:0000259" key="3">
    <source>
        <dbReference type="Pfam" id="PF24883"/>
    </source>
</evidence>
<feature type="non-terminal residue" evidence="4">
    <location>
        <position position="840"/>
    </location>
</feature>
<comment type="caution">
    <text evidence="4">The sequence shown here is derived from an EMBL/GenBank/DDBJ whole genome shotgun (WGS) entry which is preliminary data.</text>
</comment>
<dbReference type="SMART" id="SM00248">
    <property type="entry name" value="ANK"/>
    <property type="match status" value="2"/>
</dbReference>
<dbReference type="Gene3D" id="1.25.40.20">
    <property type="entry name" value="Ankyrin repeat-containing domain"/>
    <property type="match status" value="1"/>
</dbReference>
<name>A0AAJ0MBV8_9PEZI</name>
<proteinExistence type="predicted"/>
<reference evidence="4" key="1">
    <citation type="journal article" date="2023" name="Mol. Phylogenet. Evol.">
        <title>Genome-scale phylogeny and comparative genomics of the fungal order Sordariales.</title>
        <authorList>
            <person name="Hensen N."/>
            <person name="Bonometti L."/>
            <person name="Westerberg I."/>
            <person name="Brannstrom I.O."/>
            <person name="Guillou S."/>
            <person name="Cros-Aarteil S."/>
            <person name="Calhoun S."/>
            <person name="Haridas S."/>
            <person name="Kuo A."/>
            <person name="Mondo S."/>
            <person name="Pangilinan J."/>
            <person name="Riley R."/>
            <person name="LaButti K."/>
            <person name="Andreopoulos B."/>
            <person name="Lipzen A."/>
            <person name="Chen C."/>
            <person name="Yan M."/>
            <person name="Daum C."/>
            <person name="Ng V."/>
            <person name="Clum A."/>
            <person name="Steindorff A."/>
            <person name="Ohm R.A."/>
            <person name="Martin F."/>
            <person name="Silar P."/>
            <person name="Natvig D.O."/>
            <person name="Lalanne C."/>
            <person name="Gautier V."/>
            <person name="Ament-Velasquez S.L."/>
            <person name="Kruys A."/>
            <person name="Hutchinson M.I."/>
            <person name="Powell A.J."/>
            <person name="Barry K."/>
            <person name="Miller A.N."/>
            <person name="Grigoriev I.V."/>
            <person name="Debuchy R."/>
            <person name="Gladieux P."/>
            <person name="Hiltunen Thoren M."/>
            <person name="Johannesson H."/>
        </authorList>
    </citation>
    <scope>NUCLEOTIDE SEQUENCE</scope>
    <source>
        <strain evidence="4">CBS 955.72</strain>
    </source>
</reference>
<dbReference type="Pfam" id="PF24883">
    <property type="entry name" value="NPHP3_N"/>
    <property type="match status" value="1"/>
</dbReference>
<evidence type="ECO:0000256" key="1">
    <source>
        <dbReference type="ARBA" id="ARBA00022737"/>
    </source>
</evidence>
<dbReference type="Gene3D" id="3.40.50.300">
    <property type="entry name" value="P-loop containing nucleotide triphosphate hydrolases"/>
    <property type="match status" value="1"/>
</dbReference>
<dbReference type="SUPFAM" id="SSF48403">
    <property type="entry name" value="Ankyrin repeat"/>
    <property type="match status" value="1"/>
</dbReference>
<dbReference type="InterPro" id="IPR029058">
    <property type="entry name" value="AB_hydrolase_fold"/>
</dbReference>
<feature type="repeat" description="ANK" evidence="2">
    <location>
        <begin position="796"/>
        <end position="828"/>
    </location>
</feature>
<protein>
    <submittedName>
        <fullName evidence="4">Nacht and ankyrin domain-containing protein</fullName>
    </submittedName>
</protein>
<dbReference type="PANTHER" id="PTHR10039:SF5">
    <property type="entry name" value="NACHT DOMAIN-CONTAINING PROTEIN"/>
    <property type="match status" value="1"/>
</dbReference>
<dbReference type="InterPro" id="IPR036770">
    <property type="entry name" value="Ankyrin_rpt-contain_sf"/>
</dbReference>
<dbReference type="InterPro" id="IPR002110">
    <property type="entry name" value="Ankyrin_rpt"/>
</dbReference>
<keyword evidence="5" id="KW-1185">Reference proteome</keyword>
<dbReference type="PROSITE" id="PS50088">
    <property type="entry name" value="ANK_REPEAT"/>
    <property type="match status" value="2"/>
</dbReference>
<dbReference type="AlphaFoldDB" id="A0AAJ0MBV8"/>
<evidence type="ECO:0000313" key="4">
    <source>
        <dbReference type="EMBL" id="KAK3347299.1"/>
    </source>
</evidence>
<organism evidence="4 5">
    <name type="scientific">Lasiosphaeria hispida</name>
    <dbReference type="NCBI Taxonomy" id="260671"/>
    <lineage>
        <taxon>Eukaryota</taxon>
        <taxon>Fungi</taxon>
        <taxon>Dikarya</taxon>
        <taxon>Ascomycota</taxon>
        <taxon>Pezizomycotina</taxon>
        <taxon>Sordariomycetes</taxon>
        <taxon>Sordariomycetidae</taxon>
        <taxon>Sordariales</taxon>
        <taxon>Lasiosphaeriaceae</taxon>
        <taxon>Lasiosphaeria</taxon>
    </lineage>
</organism>
<reference evidence="4" key="2">
    <citation type="submission" date="2023-06" db="EMBL/GenBank/DDBJ databases">
        <authorList>
            <consortium name="Lawrence Berkeley National Laboratory"/>
            <person name="Haridas S."/>
            <person name="Hensen N."/>
            <person name="Bonometti L."/>
            <person name="Westerberg I."/>
            <person name="Brannstrom I.O."/>
            <person name="Guillou S."/>
            <person name="Cros-Aarteil S."/>
            <person name="Calhoun S."/>
            <person name="Kuo A."/>
            <person name="Mondo S."/>
            <person name="Pangilinan J."/>
            <person name="Riley R."/>
            <person name="Labutti K."/>
            <person name="Andreopoulos B."/>
            <person name="Lipzen A."/>
            <person name="Chen C."/>
            <person name="Yanf M."/>
            <person name="Daum C."/>
            <person name="Ng V."/>
            <person name="Clum A."/>
            <person name="Steindorff A."/>
            <person name="Ohm R."/>
            <person name="Martin F."/>
            <person name="Silar P."/>
            <person name="Natvig D."/>
            <person name="Lalanne C."/>
            <person name="Gautier V."/>
            <person name="Ament-Velasquez S.L."/>
            <person name="Kruys A."/>
            <person name="Hutchinson M.I."/>
            <person name="Powell A.J."/>
            <person name="Barry K."/>
            <person name="Miller A.N."/>
            <person name="Grigoriev I.V."/>
            <person name="Debuchy R."/>
            <person name="Gladieux P."/>
            <person name="Thoren M.H."/>
            <person name="Johannesson H."/>
        </authorList>
    </citation>
    <scope>NUCLEOTIDE SEQUENCE</scope>
    <source>
        <strain evidence="4">CBS 955.72</strain>
    </source>
</reference>
<dbReference type="InterPro" id="IPR027417">
    <property type="entry name" value="P-loop_NTPase"/>
</dbReference>
<dbReference type="SUPFAM" id="SSF53474">
    <property type="entry name" value="alpha/beta-Hydrolases"/>
    <property type="match status" value="1"/>
</dbReference>
<dbReference type="InterPro" id="IPR056884">
    <property type="entry name" value="NPHP3-like_N"/>
</dbReference>